<evidence type="ECO:0000313" key="11">
    <source>
        <dbReference type="Proteomes" id="UP000322899"/>
    </source>
</evidence>
<dbReference type="GO" id="GO:0004466">
    <property type="term" value="F:long-chain fatty acyl-CoA dehydrogenase activity"/>
    <property type="evidence" value="ECO:0007669"/>
    <property type="project" value="TreeGrafter"/>
</dbReference>
<dbReference type="InterPro" id="IPR050741">
    <property type="entry name" value="Acyl-CoA_dehydrogenase"/>
</dbReference>
<comment type="similarity">
    <text evidence="2 6">Belongs to the acyl-CoA dehydrogenase family.</text>
</comment>
<dbReference type="AlphaFoldDB" id="A0A5A8D6R7"/>
<dbReference type="Proteomes" id="UP000322899">
    <property type="component" value="Unassembled WGS sequence"/>
</dbReference>
<dbReference type="GO" id="GO:0033539">
    <property type="term" value="P:fatty acid beta-oxidation using acyl-CoA dehydrogenase"/>
    <property type="evidence" value="ECO:0007669"/>
    <property type="project" value="TreeGrafter"/>
</dbReference>
<dbReference type="PANTHER" id="PTHR48083:SF20">
    <property type="entry name" value="LONG-CHAIN SPECIFIC ACYL-COA DEHYDROGENASE, MITOCHONDRIAL"/>
    <property type="match status" value="1"/>
</dbReference>
<dbReference type="FunFam" id="2.40.110.10:FF:000002">
    <property type="entry name" value="Acyl-CoA dehydrogenase fadE12"/>
    <property type="match status" value="1"/>
</dbReference>
<dbReference type="InterPro" id="IPR009075">
    <property type="entry name" value="AcylCo_DH/oxidase_C"/>
</dbReference>
<evidence type="ECO:0000256" key="6">
    <source>
        <dbReference type="RuleBase" id="RU362125"/>
    </source>
</evidence>
<feature type="domain" description="Acyl-CoA oxidase/dehydrogenase middle" evidence="8">
    <location>
        <begin position="133"/>
        <end position="228"/>
    </location>
</feature>
<evidence type="ECO:0000256" key="3">
    <source>
        <dbReference type="ARBA" id="ARBA00022630"/>
    </source>
</evidence>
<evidence type="ECO:0000259" key="8">
    <source>
        <dbReference type="Pfam" id="PF02770"/>
    </source>
</evidence>
<dbReference type="Gene3D" id="1.10.540.10">
    <property type="entry name" value="Acyl-CoA dehydrogenase/oxidase, N-terminal domain"/>
    <property type="match status" value="1"/>
</dbReference>
<dbReference type="InterPro" id="IPR037069">
    <property type="entry name" value="AcylCoA_DH/ox_N_sf"/>
</dbReference>
<dbReference type="Pfam" id="PF02771">
    <property type="entry name" value="Acyl-CoA_dh_N"/>
    <property type="match status" value="1"/>
</dbReference>
<feature type="domain" description="Acyl-CoA dehydrogenase/oxidase C-terminal" evidence="7">
    <location>
        <begin position="243"/>
        <end position="388"/>
    </location>
</feature>
<accession>A0A5A8D6R7</accession>
<evidence type="ECO:0000259" key="9">
    <source>
        <dbReference type="Pfam" id="PF02771"/>
    </source>
</evidence>
<evidence type="ECO:0000256" key="2">
    <source>
        <dbReference type="ARBA" id="ARBA00009347"/>
    </source>
</evidence>
<evidence type="ECO:0008006" key="12">
    <source>
        <dbReference type="Google" id="ProtNLM"/>
    </source>
</evidence>
<feature type="domain" description="Acyl-CoA dehydrogenase/oxidase N-terminal" evidence="9">
    <location>
        <begin position="19"/>
        <end position="129"/>
    </location>
</feature>
<reference evidence="10 11" key="1">
    <citation type="submission" date="2019-07" db="EMBL/GenBank/DDBJ databases">
        <title>Genomes of Cafeteria roenbergensis.</title>
        <authorList>
            <person name="Fischer M.G."/>
            <person name="Hackl T."/>
            <person name="Roman M."/>
        </authorList>
    </citation>
    <scope>NUCLEOTIDE SEQUENCE [LARGE SCALE GENOMIC DNA]</scope>
    <source>
        <strain evidence="10 11">E4-10P</strain>
    </source>
</reference>
<protein>
    <recommendedName>
        <fullName evidence="12">Acyl-CoA dehydrogenase</fullName>
    </recommendedName>
</protein>
<dbReference type="InterPro" id="IPR013786">
    <property type="entry name" value="AcylCoA_DH/ox_N"/>
</dbReference>
<gene>
    <name evidence="10" type="ORF">FNF27_08259</name>
</gene>
<evidence type="ECO:0000259" key="7">
    <source>
        <dbReference type="Pfam" id="PF00441"/>
    </source>
</evidence>
<dbReference type="GO" id="GO:0050660">
    <property type="term" value="F:flavin adenine dinucleotide binding"/>
    <property type="evidence" value="ECO:0007669"/>
    <property type="project" value="InterPro"/>
</dbReference>
<dbReference type="GO" id="GO:0019254">
    <property type="term" value="P:carnitine metabolic process, CoA-linked"/>
    <property type="evidence" value="ECO:0007669"/>
    <property type="project" value="TreeGrafter"/>
</dbReference>
<sequence>MSRSALPGGIDAPREIFGEDHAAWRETCAAFFRDQVKPHHAEWERAGCVSREVWLEAGRLGLLCPALPEELGGAGGDILHSACVWEEQMFANCSGPGFSLHSDIVAPYLAKYGSAELKDRYLPAMASGECIGAIAMTEPAVGSDLKAVRTSATRRGDDWVLNGSKTFITNGTMADMVIVVARTGPGAGARGLSLFCVPRGAPGFERGPPLEKVGMHAQDTAELFFDDVSLPGWALLGEQGAAFSYLMAELPQERLLIAAMAMASTEYMIALTHDYVKEREAFGQRLLDLQTVSHSLARLKCQSLAGRALVDQCLGLHAQGKLSAGLASAVKFQATEIQGAAADQCVQLHGGTGYMRTSEIARAFVDARVQRIYGGANEIMLEVVARSL</sequence>
<dbReference type="InterPro" id="IPR046373">
    <property type="entry name" value="Acyl-CoA_Oxase/DH_mid-dom_sf"/>
</dbReference>
<dbReference type="GO" id="GO:0042758">
    <property type="term" value="P:long-chain fatty acid catabolic process"/>
    <property type="evidence" value="ECO:0007669"/>
    <property type="project" value="TreeGrafter"/>
</dbReference>
<comment type="cofactor">
    <cofactor evidence="1 6">
        <name>FAD</name>
        <dbReference type="ChEBI" id="CHEBI:57692"/>
    </cofactor>
</comment>
<dbReference type="PANTHER" id="PTHR48083">
    <property type="entry name" value="MEDIUM-CHAIN SPECIFIC ACYL-COA DEHYDROGENASE, MITOCHONDRIAL-RELATED"/>
    <property type="match status" value="1"/>
</dbReference>
<dbReference type="InterPro" id="IPR006091">
    <property type="entry name" value="Acyl-CoA_Oxase/DH_mid-dom"/>
</dbReference>
<proteinExistence type="inferred from homology"/>
<dbReference type="GO" id="GO:0005739">
    <property type="term" value="C:mitochondrion"/>
    <property type="evidence" value="ECO:0007669"/>
    <property type="project" value="TreeGrafter"/>
</dbReference>
<evidence type="ECO:0000256" key="5">
    <source>
        <dbReference type="ARBA" id="ARBA00023002"/>
    </source>
</evidence>
<dbReference type="EMBL" id="VLTO01000158">
    <property type="protein sequence ID" value="KAA0160317.1"/>
    <property type="molecule type" value="Genomic_DNA"/>
</dbReference>
<dbReference type="InterPro" id="IPR036250">
    <property type="entry name" value="AcylCo_DH-like_C"/>
</dbReference>
<evidence type="ECO:0000313" key="10">
    <source>
        <dbReference type="EMBL" id="KAA0160317.1"/>
    </source>
</evidence>
<dbReference type="Gene3D" id="1.20.140.10">
    <property type="entry name" value="Butyryl-CoA Dehydrogenase, subunit A, domain 3"/>
    <property type="match status" value="1"/>
</dbReference>
<evidence type="ECO:0000256" key="4">
    <source>
        <dbReference type="ARBA" id="ARBA00022827"/>
    </source>
</evidence>
<name>A0A5A8D6R7_CAFRO</name>
<dbReference type="SUPFAM" id="SSF56645">
    <property type="entry name" value="Acyl-CoA dehydrogenase NM domain-like"/>
    <property type="match status" value="1"/>
</dbReference>
<dbReference type="Pfam" id="PF02770">
    <property type="entry name" value="Acyl-CoA_dh_M"/>
    <property type="match status" value="1"/>
</dbReference>
<keyword evidence="5 6" id="KW-0560">Oxidoreductase</keyword>
<dbReference type="InterPro" id="IPR009100">
    <property type="entry name" value="AcylCoA_DH/oxidase_NM_dom_sf"/>
</dbReference>
<organism evidence="10 11">
    <name type="scientific">Cafeteria roenbergensis</name>
    <name type="common">Marine flagellate</name>
    <dbReference type="NCBI Taxonomy" id="33653"/>
    <lineage>
        <taxon>Eukaryota</taxon>
        <taxon>Sar</taxon>
        <taxon>Stramenopiles</taxon>
        <taxon>Bigyra</taxon>
        <taxon>Opalozoa</taxon>
        <taxon>Bicosoecida</taxon>
        <taxon>Cafeteriaceae</taxon>
        <taxon>Cafeteria</taxon>
    </lineage>
</organism>
<dbReference type="Gene3D" id="2.40.110.10">
    <property type="entry name" value="Butyryl-CoA Dehydrogenase, subunit A, domain 2"/>
    <property type="match status" value="1"/>
</dbReference>
<comment type="caution">
    <text evidence="10">The sequence shown here is derived from an EMBL/GenBank/DDBJ whole genome shotgun (WGS) entry which is preliminary data.</text>
</comment>
<dbReference type="OrthoDB" id="434771at2759"/>
<dbReference type="Pfam" id="PF00441">
    <property type="entry name" value="Acyl-CoA_dh_1"/>
    <property type="match status" value="1"/>
</dbReference>
<evidence type="ECO:0000256" key="1">
    <source>
        <dbReference type="ARBA" id="ARBA00001974"/>
    </source>
</evidence>
<keyword evidence="3 6" id="KW-0285">Flavoprotein</keyword>
<keyword evidence="4 6" id="KW-0274">FAD</keyword>
<dbReference type="SUPFAM" id="SSF47203">
    <property type="entry name" value="Acyl-CoA dehydrogenase C-terminal domain-like"/>
    <property type="match status" value="1"/>
</dbReference>